<sequence length="107" mass="12148">MEFGDDAENAEPSEEISLAARLSKKTKAQTKEKEGSKTSKQSTLQFKPVAKKPKKNPWSDEESDDLSAGSEMEVEEVVAPRERIERKTKAVMKYSMSDSEDEFDDWE</sequence>
<comment type="caution">
    <text evidence="1">The sequence shown here is derived from an EMBL/GenBank/DDBJ whole genome shotgun (WGS) entry which is preliminary data.</text>
</comment>
<gene>
    <name evidence="1" type="ORF">E3U43_012157</name>
</gene>
<dbReference type="Proteomes" id="UP000793456">
    <property type="component" value="Chromosome II"/>
</dbReference>
<accession>A0ACD3RQG4</accession>
<evidence type="ECO:0000313" key="1">
    <source>
        <dbReference type="EMBL" id="TMS21892.1"/>
    </source>
</evidence>
<evidence type="ECO:0000313" key="2">
    <source>
        <dbReference type="Proteomes" id="UP000793456"/>
    </source>
</evidence>
<dbReference type="EMBL" id="CM011675">
    <property type="protein sequence ID" value="TMS21892.1"/>
    <property type="molecule type" value="Genomic_DNA"/>
</dbReference>
<keyword evidence="2" id="KW-1185">Reference proteome</keyword>
<name>A0ACD3RQG4_LARCR</name>
<reference evidence="1" key="1">
    <citation type="submission" date="2018-11" db="EMBL/GenBank/DDBJ databases">
        <title>The sequence and de novo assembly of Larimichthys crocea genome using PacBio and Hi-C technologies.</title>
        <authorList>
            <person name="Xu P."/>
            <person name="Chen B."/>
            <person name="Zhou Z."/>
            <person name="Ke Q."/>
            <person name="Wu Y."/>
            <person name="Bai H."/>
            <person name="Pu F."/>
        </authorList>
    </citation>
    <scope>NUCLEOTIDE SEQUENCE</scope>
    <source>
        <tissue evidence="1">Muscle</tissue>
    </source>
</reference>
<proteinExistence type="predicted"/>
<organism evidence="1 2">
    <name type="scientific">Larimichthys crocea</name>
    <name type="common">Large yellow croaker</name>
    <name type="synonym">Pseudosciaena crocea</name>
    <dbReference type="NCBI Taxonomy" id="215358"/>
    <lineage>
        <taxon>Eukaryota</taxon>
        <taxon>Metazoa</taxon>
        <taxon>Chordata</taxon>
        <taxon>Craniata</taxon>
        <taxon>Vertebrata</taxon>
        <taxon>Euteleostomi</taxon>
        <taxon>Actinopterygii</taxon>
        <taxon>Neopterygii</taxon>
        <taxon>Teleostei</taxon>
        <taxon>Neoteleostei</taxon>
        <taxon>Acanthomorphata</taxon>
        <taxon>Eupercaria</taxon>
        <taxon>Sciaenidae</taxon>
        <taxon>Larimichthys</taxon>
    </lineage>
</organism>
<protein>
    <submittedName>
        <fullName evidence="1">Uncharacterized protein</fullName>
    </submittedName>
</protein>